<comment type="caution">
    <text evidence="1">The sequence shown here is derived from an EMBL/GenBank/DDBJ whole genome shotgun (WGS) entry which is preliminary data.</text>
</comment>
<dbReference type="EMBL" id="BJMV01000010">
    <property type="protein sequence ID" value="GEB86125.1"/>
    <property type="molecule type" value="Genomic_DNA"/>
</dbReference>
<keyword evidence="2" id="KW-1185">Reference proteome</keyword>
<dbReference type="RefSeq" id="WP_141376976.1">
    <property type="nucleotide sequence ID" value="NZ_BAPL01000012.1"/>
</dbReference>
<accession>A0A4Y3TZI7</accession>
<name>A0A4Y3TZI7_9PROT</name>
<dbReference type="OrthoDB" id="9802053at2"/>
<dbReference type="AlphaFoldDB" id="A0A4Y3TZI7"/>
<organism evidence="1 2">
    <name type="scientific">Acetobacter peroxydans</name>
    <dbReference type="NCBI Taxonomy" id="104098"/>
    <lineage>
        <taxon>Bacteria</taxon>
        <taxon>Pseudomonadati</taxon>
        <taxon>Pseudomonadota</taxon>
        <taxon>Alphaproteobacteria</taxon>
        <taxon>Acetobacterales</taxon>
        <taxon>Acetobacteraceae</taxon>
        <taxon>Acetobacter</taxon>
    </lineage>
</organism>
<evidence type="ECO:0000313" key="2">
    <source>
        <dbReference type="Proteomes" id="UP000317730"/>
    </source>
</evidence>
<reference evidence="1 2" key="1">
    <citation type="submission" date="2019-06" db="EMBL/GenBank/DDBJ databases">
        <title>Whole genome shotgun sequence of Acetobacter peroxydans NBRC 13755.</title>
        <authorList>
            <person name="Hosoyama A."/>
            <person name="Uohara A."/>
            <person name="Ohji S."/>
            <person name="Ichikawa N."/>
        </authorList>
    </citation>
    <scope>NUCLEOTIDE SEQUENCE [LARGE SCALE GENOMIC DNA]</scope>
    <source>
        <strain evidence="1 2">NBRC 13755</strain>
    </source>
</reference>
<protein>
    <submittedName>
        <fullName evidence="1">SIR2 family protein</fullName>
    </submittedName>
</protein>
<sequence>MTGWNELFSAIRAGHLAPYLGPGMTAMALELQKLPQKADIAQDGALGSRVPASTHELATFFSTNVALPRRARGNPWASAQYIESNKHRATLIALMDRAFSAPVAPSPLHFALVACAPRMIVDTWYDGIVRLALTSTAATNWGEIQGTPRAGVGETSWYRAYDAEGDGVPVDRAQGWKTLLYKPHGAVSPAHHYLVADSDYVEVLTEIDIQTPIPDIVRQSRKDMGFLFLGCRFDDQMLRSYARQILKRSAGPHYAIMADGGLTRNEERFLQDMNISVLDLPLVAPDYVGYCA</sequence>
<dbReference type="Proteomes" id="UP000317730">
    <property type="component" value="Unassembled WGS sequence"/>
</dbReference>
<proteinExistence type="predicted"/>
<gene>
    <name evidence="1" type="ORF">APE01nite_19220</name>
</gene>
<evidence type="ECO:0000313" key="1">
    <source>
        <dbReference type="EMBL" id="GEB86125.1"/>
    </source>
</evidence>
<dbReference type="Pfam" id="PF13289">
    <property type="entry name" value="SIR2_2"/>
    <property type="match status" value="1"/>
</dbReference>